<evidence type="ECO:0000313" key="7">
    <source>
        <dbReference type="EMBL" id="MBS8121730.1"/>
    </source>
</evidence>
<comment type="similarity">
    <text evidence="2">Belongs to the CRISPR-associated Csm2 family.</text>
</comment>
<evidence type="ECO:0000256" key="4">
    <source>
        <dbReference type="ARBA" id="ARBA00022884"/>
    </source>
</evidence>
<evidence type="ECO:0000256" key="5">
    <source>
        <dbReference type="ARBA" id="ARBA00023118"/>
    </source>
</evidence>
<protein>
    <recommendedName>
        <fullName evidence="3">CRISPR system Cms protein Csm2</fullName>
    </recommendedName>
    <alternativeName>
        <fullName evidence="6">CRISPR type III A-associated protein Csm2</fullName>
    </alternativeName>
</protein>
<evidence type="ECO:0000256" key="6">
    <source>
        <dbReference type="ARBA" id="ARBA00031723"/>
    </source>
</evidence>
<dbReference type="EMBL" id="JAEDAM010000012">
    <property type="protein sequence ID" value="MBS8121730.1"/>
    <property type="molecule type" value="Genomic_DNA"/>
</dbReference>
<keyword evidence="8" id="KW-1185">Reference proteome</keyword>
<accession>A0ABS5QKG9</accession>
<sequence>MIYIPGYSDKGNNSYNKNSNNKTYNNNYNKSYNYNKSIFMKNYLDNFDSNDLINSLSLERFESVSSSFEKLKSASSIRKIYDTYYDIIYGAGDENQKNIKIQIWFAKVGYQETRKLLPEGFLRFLKGIYKELNDKQKFKDFLEVFVAYHKYFNPKAN</sequence>
<name>A0ABS5QKG9_9BACT</name>
<dbReference type="Proteomes" id="UP000680365">
    <property type="component" value="Unassembled WGS sequence"/>
</dbReference>
<comment type="function">
    <text evidence="1">This subunit may be involved in monitoring complementarity of crRNA and target RNA.</text>
</comment>
<gene>
    <name evidence="7" type="ORF">VAMP_21n56</name>
</gene>
<evidence type="ECO:0000256" key="1">
    <source>
        <dbReference type="ARBA" id="ARBA00003640"/>
    </source>
</evidence>
<evidence type="ECO:0000256" key="3">
    <source>
        <dbReference type="ARBA" id="ARBA00016118"/>
    </source>
</evidence>
<keyword evidence="4" id="KW-0694">RNA-binding</keyword>
<comment type="caution">
    <text evidence="7">The sequence shown here is derived from an EMBL/GenBank/DDBJ whole genome shotgun (WGS) entry which is preliminary data.</text>
</comment>
<dbReference type="Pfam" id="PF03750">
    <property type="entry name" value="Csm2_III-A"/>
    <property type="match status" value="1"/>
</dbReference>
<organism evidence="7 8">
    <name type="scientific">Candidatus Vampirococcus lugosii</name>
    <dbReference type="NCBI Taxonomy" id="2789015"/>
    <lineage>
        <taxon>Bacteria</taxon>
        <taxon>Candidatus Absconditibacteriota</taxon>
        <taxon>Vampirococcus</taxon>
    </lineage>
</organism>
<dbReference type="InterPro" id="IPR010149">
    <property type="entry name" value="CRISPR-assoc_prot_Csm2_III-A"/>
</dbReference>
<keyword evidence="5" id="KW-0051">Antiviral defense</keyword>
<reference evidence="7 8" key="1">
    <citation type="journal article" date="2021" name="Nat. Commun.">
        <title>Reductive evolution and unique predatory mode in the CPR bacterium Vampirococcus lugosii.</title>
        <authorList>
            <person name="Moreira D."/>
            <person name="Zivanovic Y."/>
            <person name="Lopez-Archilla A.I."/>
            <person name="Iniesto M."/>
            <person name="Lopez-Garcia P."/>
        </authorList>
    </citation>
    <scope>NUCLEOTIDE SEQUENCE [LARGE SCALE GENOMIC DNA]</scope>
    <source>
        <strain evidence="7">Chiprana</strain>
    </source>
</reference>
<proteinExistence type="inferred from homology"/>
<dbReference type="RefSeq" id="WP_213348516.1">
    <property type="nucleotide sequence ID" value="NZ_JAEDAM010000012.1"/>
</dbReference>
<evidence type="ECO:0000256" key="2">
    <source>
        <dbReference type="ARBA" id="ARBA00006896"/>
    </source>
</evidence>
<evidence type="ECO:0000313" key="8">
    <source>
        <dbReference type="Proteomes" id="UP000680365"/>
    </source>
</evidence>